<reference evidence="2" key="1">
    <citation type="journal article" date="2019" name="Int. J. Syst. Evol. Microbiol.">
        <title>The Global Catalogue of Microorganisms (GCM) 10K type strain sequencing project: providing services to taxonomists for standard genome sequencing and annotation.</title>
        <authorList>
            <consortium name="The Broad Institute Genomics Platform"/>
            <consortium name="The Broad Institute Genome Sequencing Center for Infectious Disease"/>
            <person name="Wu L."/>
            <person name="Ma J."/>
        </authorList>
    </citation>
    <scope>NUCLEOTIDE SEQUENCE [LARGE SCALE GENOMIC DNA]</scope>
    <source>
        <strain evidence="2">KCTC 22437</strain>
    </source>
</reference>
<sequence>MKKSIFALLTALAITMAGCKKFSDFQTDPNKSTTATPDLLLNNVEQSAFQSTSLDITLAVRQMVVTEEASSYQYYNWQRGDYGNYDKLRQVLKMEQSAALLNQSQYQPIAKFFRAWYFLQLTQTFGDIPYSQALMGESNVFKPVYDKQQDIYVAILNDLKTANSMITAATPAVQGDIVYGGNMQQWKKAINSLSLRVLMSLSIKAGNASYDFKQRFAEIVNNPSQYPIFTSNTDNAQLKFYDLDNDRYPYFNSNGIQTAYYMEKSFVTLLQQLKDARLFSFAQKAPNHATAPDGDFTAYGGIKGSDPVDVNAKQQVSGEISRINPRFYNSPTNEPSIALGYPELQFILAEGVTRGWISGDANTYYKNGIQASMSFYAIDATTIATYIAQPAVQLNGSNNIQQIITQKYIASFMNSGWQPFYENRRTGFPVFDVSGDGVLNNKMIPKRFMYPQTELQLNQQNVSDAIKRQYPGGDDINGMMWLIQP</sequence>
<protein>
    <submittedName>
        <fullName evidence="1">SusD/RagB family nutrient-binding outer membrane lipoprotein</fullName>
    </submittedName>
</protein>
<organism evidence="1 2">
    <name type="scientific">Mucilaginibacter ximonensis</name>
    <dbReference type="NCBI Taxonomy" id="538021"/>
    <lineage>
        <taxon>Bacteria</taxon>
        <taxon>Pseudomonadati</taxon>
        <taxon>Bacteroidota</taxon>
        <taxon>Sphingobacteriia</taxon>
        <taxon>Sphingobacteriales</taxon>
        <taxon>Sphingobacteriaceae</taxon>
        <taxon>Mucilaginibacter</taxon>
    </lineage>
</organism>
<dbReference type="Proteomes" id="UP001597557">
    <property type="component" value="Unassembled WGS sequence"/>
</dbReference>
<dbReference type="Pfam" id="PF12771">
    <property type="entry name" value="SusD-like_2"/>
    <property type="match status" value="1"/>
</dbReference>
<dbReference type="PROSITE" id="PS51257">
    <property type="entry name" value="PROKAR_LIPOPROTEIN"/>
    <property type="match status" value="1"/>
</dbReference>
<evidence type="ECO:0000313" key="1">
    <source>
        <dbReference type="EMBL" id="MFD2874237.1"/>
    </source>
</evidence>
<dbReference type="SUPFAM" id="SSF48452">
    <property type="entry name" value="TPR-like"/>
    <property type="match status" value="1"/>
</dbReference>
<accession>A0ABW5YG44</accession>
<keyword evidence="1" id="KW-0449">Lipoprotein</keyword>
<evidence type="ECO:0000313" key="2">
    <source>
        <dbReference type="Proteomes" id="UP001597557"/>
    </source>
</evidence>
<dbReference type="Gene3D" id="1.25.40.390">
    <property type="match status" value="1"/>
</dbReference>
<keyword evidence="2" id="KW-1185">Reference proteome</keyword>
<gene>
    <name evidence="1" type="ORF">ACFS5N_17275</name>
</gene>
<dbReference type="InterPro" id="IPR041662">
    <property type="entry name" value="SusD-like_2"/>
</dbReference>
<comment type="caution">
    <text evidence="1">The sequence shown here is derived from an EMBL/GenBank/DDBJ whole genome shotgun (WGS) entry which is preliminary data.</text>
</comment>
<proteinExistence type="predicted"/>
<dbReference type="EMBL" id="JBHUPD010000004">
    <property type="protein sequence ID" value="MFD2874237.1"/>
    <property type="molecule type" value="Genomic_DNA"/>
</dbReference>
<name>A0ABW5YG44_9SPHI</name>
<dbReference type="InterPro" id="IPR011990">
    <property type="entry name" value="TPR-like_helical_dom_sf"/>
</dbReference>
<dbReference type="RefSeq" id="WP_377188524.1">
    <property type="nucleotide sequence ID" value="NZ_JBHUPD010000004.1"/>
</dbReference>